<feature type="region of interest" description="Disordered" evidence="1">
    <location>
        <begin position="209"/>
        <end position="236"/>
    </location>
</feature>
<protein>
    <recommendedName>
        <fullName evidence="4">Ubiquitin-conjugating enzyme E2C-binding protein</fullName>
    </recommendedName>
</protein>
<dbReference type="PANTHER" id="PTHR31531">
    <property type="entry name" value="E3 UBIQUITIN-PROTEIN LIGASE E3D FAMILY MEMBER"/>
    <property type="match status" value="1"/>
</dbReference>
<evidence type="ECO:0008006" key="4">
    <source>
        <dbReference type="Google" id="ProtNLM"/>
    </source>
</evidence>
<dbReference type="PANTHER" id="PTHR31531:SF2">
    <property type="entry name" value="E3 UBIQUITIN-PROTEIN LIGASE E3D"/>
    <property type="match status" value="1"/>
</dbReference>
<dbReference type="Pfam" id="PF09814">
    <property type="entry name" value="HECT_2"/>
    <property type="match status" value="1"/>
</dbReference>
<feature type="region of interest" description="Disordered" evidence="1">
    <location>
        <begin position="87"/>
        <end position="114"/>
    </location>
</feature>
<dbReference type="Proteomes" id="UP001391051">
    <property type="component" value="Unassembled WGS sequence"/>
</dbReference>
<sequence>MPQSDDILIYAELLSNVGRVSVACDGPLDGTSTIAATVSADSLSLTVGNHEVENTLKLPDRVVSAEDAAQFLRVQSKHAKSHQWSLPLVPTNGLSTRNSQRRAAPDAQAATPWSAQDLSPRSSIYCRGCQAPLVAEGRIETWKDMPSENWAEMMEFWHCHKPHDHGHHDNQGLASRGYGANSRLSGQSGVGLVDLASLLFAQDDCSNVTPSTMPTSSDSMELESTESKSSNGSTRLVNQGTPLSCSNCRCEIGVSHQGQTSVTLFKWAISIQSPTSSSTSSSPTLQPSLSQCVSAMLLATLSRSACSKTVIIPSITTATSTSSATAGEQQQLLHIWLFNQDITFTSTKQRPEQRPVSAVKVFYRFVNQAEADKLVESMTSDVQDVTLPAAAAAQLREELEMSNGYLPSPVRNFNQWKIGLLEKWKGNKVSLASSSLDRQGHK</sequence>
<feature type="compositionally biased region" description="Low complexity" evidence="1">
    <location>
        <begin position="209"/>
        <end position="219"/>
    </location>
</feature>
<evidence type="ECO:0000313" key="2">
    <source>
        <dbReference type="EMBL" id="KAK7941246.1"/>
    </source>
</evidence>
<proteinExistence type="predicted"/>
<accession>A0ABR1PW46</accession>
<dbReference type="GeneID" id="92082917"/>
<dbReference type="InterPro" id="IPR019193">
    <property type="entry name" value="UBQ-conj_enz_E2-bd_prot"/>
</dbReference>
<feature type="compositionally biased region" description="Polar residues" evidence="1">
    <location>
        <begin position="227"/>
        <end position="236"/>
    </location>
</feature>
<organism evidence="2 3">
    <name type="scientific">Apiospora aurea</name>
    <dbReference type="NCBI Taxonomy" id="335848"/>
    <lineage>
        <taxon>Eukaryota</taxon>
        <taxon>Fungi</taxon>
        <taxon>Dikarya</taxon>
        <taxon>Ascomycota</taxon>
        <taxon>Pezizomycotina</taxon>
        <taxon>Sordariomycetes</taxon>
        <taxon>Xylariomycetidae</taxon>
        <taxon>Amphisphaeriales</taxon>
        <taxon>Apiosporaceae</taxon>
        <taxon>Apiospora</taxon>
    </lineage>
</organism>
<reference evidence="2 3" key="1">
    <citation type="submission" date="2023-01" db="EMBL/GenBank/DDBJ databases">
        <title>Analysis of 21 Apiospora genomes using comparative genomics revels a genus with tremendous synthesis potential of carbohydrate active enzymes and secondary metabolites.</title>
        <authorList>
            <person name="Sorensen T."/>
        </authorList>
    </citation>
    <scope>NUCLEOTIDE SEQUENCE [LARGE SCALE GENOMIC DNA]</scope>
    <source>
        <strain evidence="2 3">CBS 24483</strain>
    </source>
</reference>
<dbReference type="EMBL" id="JAQQWE010000009">
    <property type="protein sequence ID" value="KAK7941246.1"/>
    <property type="molecule type" value="Genomic_DNA"/>
</dbReference>
<comment type="caution">
    <text evidence="2">The sequence shown here is derived from an EMBL/GenBank/DDBJ whole genome shotgun (WGS) entry which is preliminary data.</text>
</comment>
<evidence type="ECO:0000313" key="3">
    <source>
        <dbReference type="Proteomes" id="UP001391051"/>
    </source>
</evidence>
<dbReference type="RefSeq" id="XP_066693998.1">
    <property type="nucleotide sequence ID" value="XM_066849855.1"/>
</dbReference>
<evidence type="ECO:0000256" key="1">
    <source>
        <dbReference type="SAM" id="MobiDB-lite"/>
    </source>
</evidence>
<gene>
    <name evidence="2" type="ORF">PG986_013633</name>
</gene>
<name>A0ABR1PW46_9PEZI</name>
<keyword evidence="3" id="KW-1185">Reference proteome</keyword>